<evidence type="ECO:0000256" key="3">
    <source>
        <dbReference type="ARBA" id="ARBA00022448"/>
    </source>
</evidence>
<feature type="transmembrane region" description="Helical" evidence="8">
    <location>
        <begin position="446"/>
        <end position="462"/>
    </location>
</feature>
<dbReference type="OrthoDB" id="2116389at2759"/>
<feature type="transmembrane region" description="Helical" evidence="8">
    <location>
        <begin position="79"/>
        <end position="100"/>
    </location>
</feature>
<keyword evidence="10" id="KW-1185">Reference proteome</keyword>
<feature type="transmembrane region" description="Helical" evidence="8">
    <location>
        <begin position="50"/>
        <end position="72"/>
    </location>
</feature>
<feature type="transmembrane region" description="Helical" evidence="8">
    <location>
        <begin position="176"/>
        <end position="194"/>
    </location>
</feature>
<name>A0A8H6XUU8_9AGAR</name>
<evidence type="ECO:0000256" key="8">
    <source>
        <dbReference type="SAM" id="Phobius"/>
    </source>
</evidence>
<evidence type="ECO:0000313" key="9">
    <source>
        <dbReference type="EMBL" id="KAF7347978.1"/>
    </source>
</evidence>
<reference evidence="9" key="1">
    <citation type="submission" date="2020-05" db="EMBL/GenBank/DDBJ databases">
        <title>Mycena genomes resolve the evolution of fungal bioluminescence.</title>
        <authorList>
            <person name="Tsai I.J."/>
        </authorList>
    </citation>
    <scope>NUCLEOTIDE SEQUENCE</scope>
    <source>
        <strain evidence="9">160909Yilan</strain>
    </source>
</reference>
<evidence type="ECO:0000256" key="2">
    <source>
        <dbReference type="ARBA" id="ARBA00008974"/>
    </source>
</evidence>
<feature type="transmembrane region" description="Helical" evidence="8">
    <location>
        <begin position="409"/>
        <end position="434"/>
    </location>
</feature>
<dbReference type="Pfam" id="PF02133">
    <property type="entry name" value="Transp_cyt_pur"/>
    <property type="match status" value="2"/>
</dbReference>
<dbReference type="GO" id="GO:0022857">
    <property type="term" value="F:transmembrane transporter activity"/>
    <property type="evidence" value="ECO:0007669"/>
    <property type="project" value="InterPro"/>
</dbReference>
<dbReference type="PANTHER" id="PTHR31806:SF5">
    <property type="entry name" value="PURINE-CYTOSINE PERMEASE FCY21"/>
    <property type="match status" value="1"/>
</dbReference>
<dbReference type="Proteomes" id="UP000623467">
    <property type="component" value="Unassembled WGS sequence"/>
</dbReference>
<feature type="transmembrane region" description="Helical" evidence="8">
    <location>
        <begin position="364"/>
        <end position="389"/>
    </location>
</feature>
<feature type="transmembrane region" description="Helical" evidence="8">
    <location>
        <begin position="120"/>
        <end position="140"/>
    </location>
</feature>
<feature type="transmembrane region" description="Helical" evidence="8">
    <location>
        <begin position="152"/>
        <end position="170"/>
    </location>
</feature>
<dbReference type="EMBL" id="JACAZH010000017">
    <property type="protein sequence ID" value="KAF7347978.1"/>
    <property type="molecule type" value="Genomic_DNA"/>
</dbReference>
<keyword evidence="3 7" id="KW-0813">Transport</keyword>
<evidence type="ECO:0000256" key="7">
    <source>
        <dbReference type="PIRNR" id="PIRNR002744"/>
    </source>
</evidence>
<feature type="transmembrane region" description="Helical" evidence="8">
    <location>
        <begin position="340"/>
        <end position="358"/>
    </location>
</feature>
<dbReference type="AlphaFoldDB" id="A0A8H6XUU8"/>
<protein>
    <submittedName>
        <fullName evidence="9">Uncharacterized protein</fullName>
    </submittedName>
</protein>
<dbReference type="InterPro" id="IPR001248">
    <property type="entry name" value="Pur-cyt_permease"/>
</dbReference>
<feature type="transmembrane region" description="Helical" evidence="8">
    <location>
        <begin position="303"/>
        <end position="328"/>
    </location>
</feature>
<evidence type="ECO:0000256" key="1">
    <source>
        <dbReference type="ARBA" id="ARBA00004141"/>
    </source>
</evidence>
<accession>A0A8H6XUU8</accession>
<dbReference type="PIRSF" id="PIRSF002744">
    <property type="entry name" value="Pur-cyt_permease"/>
    <property type="match status" value="1"/>
</dbReference>
<gene>
    <name evidence="9" type="ORF">MSAN_01749900</name>
</gene>
<feature type="transmembrane region" description="Helical" evidence="8">
    <location>
        <begin position="247"/>
        <end position="270"/>
    </location>
</feature>
<keyword evidence="4 8" id="KW-0812">Transmembrane</keyword>
<comment type="similarity">
    <text evidence="2 7">Belongs to the purine-cytosine permease (2.A.39) family.</text>
</comment>
<keyword evidence="5 8" id="KW-1133">Transmembrane helix</keyword>
<evidence type="ECO:0000256" key="6">
    <source>
        <dbReference type="ARBA" id="ARBA00023136"/>
    </source>
</evidence>
<comment type="caution">
    <text evidence="9">The sequence shown here is derived from an EMBL/GenBank/DDBJ whole genome shotgun (WGS) entry which is preliminary data.</text>
</comment>
<dbReference type="GO" id="GO:0005886">
    <property type="term" value="C:plasma membrane"/>
    <property type="evidence" value="ECO:0007669"/>
    <property type="project" value="TreeGrafter"/>
</dbReference>
<evidence type="ECO:0000256" key="4">
    <source>
        <dbReference type="ARBA" id="ARBA00022692"/>
    </source>
</evidence>
<proteinExistence type="inferred from homology"/>
<dbReference type="Gene3D" id="1.10.4160.10">
    <property type="entry name" value="Hydantoin permease"/>
    <property type="match status" value="1"/>
</dbReference>
<comment type="subcellular location">
    <subcellularLocation>
        <location evidence="1">Membrane</location>
        <topology evidence="1">Multi-pass membrane protein</topology>
    </subcellularLocation>
</comment>
<evidence type="ECO:0000256" key="5">
    <source>
        <dbReference type="ARBA" id="ARBA00022989"/>
    </source>
</evidence>
<dbReference type="PANTHER" id="PTHR31806">
    <property type="entry name" value="PURINE-CYTOSINE PERMEASE FCY2-RELATED"/>
    <property type="match status" value="1"/>
</dbReference>
<organism evidence="9 10">
    <name type="scientific">Mycena sanguinolenta</name>
    <dbReference type="NCBI Taxonomy" id="230812"/>
    <lineage>
        <taxon>Eukaryota</taxon>
        <taxon>Fungi</taxon>
        <taxon>Dikarya</taxon>
        <taxon>Basidiomycota</taxon>
        <taxon>Agaricomycotina</taxon>
        <taxon>Agaricomycetes</taxon>
        <taxon>Agaricomycetidae</taxon>
        <taxon>Agaricales</taxon>
        <taxon>Marasmiineae</taxon>
        <taxon>Mycenaceae</taxon>
        <taxon>Mycena</taxon>
    </lineage>
</organism>
<dbReference type="InterPro" id="IPR026030">
    <property type="entry name" value="Pur-cyt_permease_Fcy2/21/22"/>
</dbReference>
<evidence type="ECO:0000313" key="10">
    <source>
        <dbReference type="Proteomes" id="UP000623467"/>
    </source>
</evidence>
<sequence>MAAALVEKSDTEATHATFFQRLTTFLLNSGVETHGLTPVPNEKRVDTRTYQLFTIWISASTNISGVVIGAAGPTVFRISFLYTAIIALVANVVSCIIPAYLTTFGPKLGARSMVQARFSWGVYGVAIPSFLTVLSTMVLARVSNHLTPDLGIVVIAVICLVITFCGYRVLHWFETVAWILTIIGICVMLGVRGSHLTSGPSYPMPTPASILSFAATILANQVSWANIIADYGVYHDANTSSARIFTYTYLGIFLPGVILQLVGAAVAAAAPSVPSWAAGYDGGNDLGGLLSAVLEPVGRFGKFLVVVMVLGISASNAPLMYSFGISLMNVSTIFAKVPRYVYAFVATGICIPLAVFGQTRFYNVIIAGVNLVGYWTASFAGIVFIEHVVFRHCNFANYNMEDWDQPQKLLPGLAALVSFFGSFGLIVPCIAPTFYVGLVARTTGDIGIPVGFVSACILYWVLRPLEARLFPGRSG</sequence>
<keyword evidence="6 7" id="KW-0472">Membrane</keyword>